<feature type="region of interest" description="Disordered" evidence="4">
    <location>
        <begin position="405"/>
        <end position="476"/>
    </location>
</feature>
<dbReference type="PRINTS" id="PR00411">
    <property type="entry name" value="PNDRDTASEI"/>
</dbReference>
<comment type="similarity">
    <text evidence="1">Belongs to the lycopene cyclase family.</text>
</comment>
<evidence type="ECO:0000256" key="4">
    <source>
        <dbReference type="SAM" id="MobiDB-lite"/>
    </source>
</evidence>
<name>A0ABQ2RZT3_9DEIO</name>
<dbReference type="SUPFAM" id="SSF51905">
    <property type="entry name" value="FAD/NAD(P)-binding domain"/>
    <property type="match status" value="1"/>
</dbReference>
<dbReference type="EMBL" id="BMQN01000001">
    <property type="protein sequence ID" value="GGR83119.1"/>
    <property type="molecule type" value="Genomic_DNA"/>
</dbReference>
<organism evidence="5 6">
    <name type="scientific">Deinococcus sedimenti</name>
    <dbReference type="NCBI Taxonomy" id="1867090"/>
    <lineage>
        <taxon>Bacteria</taxon>
        <taxon>Thermotogati</taxon>
        <taxon>Deinococcota</taxon>
        <taxon>Deinococci</taxon>
        <taxon>Deinococcales</taxon>
        <taxon>Deinococcaceae</taxon>
        <taxon>Deinococcus</taxon>
    </lineage>
</organism>
<dbReference type="Proteomes" id="UP000644548">
    <property type="component" value="Unassembled WGS sequence"/>
</dbReference>
<dbReference type="PANTHER" id="PTHR39757">
    <property type="match status" value="1"/>
</dbReference>
<keyword evidence="3" id="KW-0520">NAD</keyword>
<feature type="compositionally biased region" description="Basic and acidic residues" evidence="4">
    <location>
        <begin position="429"/>
        <end position="449"/>
    </location>
</feature>
<reference evidence="6" key="1">
    <citation type="journal article" date="2019" name="Int. J. Syst. Evol. Microbiol.">
        <title>The Global Catalogue of Microorganisms (GCM) 10K type strain sequencing project: providing services to taxonomists for standard genome sequencing and annotation.</title>
        <authorList>
            <consortium name="The Broad Institute Genomics Platform"/>
            <consortium name="The Broad Institute Genome Sequencing Center for Infectious Disease"/>
            <person name="Wu L."/>
            <person name="Ma J."/>
        </authorList>
    </citation>
    <scope>NUCLEOTIDE SEQUENCE [LARGE SCALE GENOMIC DNA]</scope>
    <source>
        <strain evidence="6">JCM 31405</strain>
    </source>
</reference>
<keyword evidence="2" id="KW-0125">Carotenoid biosynthesis</keyword>
<dbReference type="InterPro" id="IPR010108">
    <property type="entry name" value="Lycopene_cyclase_b/e"/>
</dbReference>
<evidence type="ECO:0000313" key="6">
    <source>
        <dbReference type="Proteomes" id="UP000644548"/>
    </source>
</evidence>
<gene>
    <name evidence="5" type="ORF">GCM10008960_07710</name>
</gene>
<keyword evidence="6" id="KW-1185">Reference proteome</keyword>
<dbReference type="Pfam" id="PF05834">
    <property type="entry name" value="Lycopene_cycl"/>
    <property type="match status" value="1"/>
</dbReference>
<evidence type="ECO:0000256" key="3">
    <source>
        <dbReference type="ARBA" id="ARBA00023027"/>
    </source>
</evidence>
<dbReference type="NCBIfam" id="TIGR01790">
    <property type="entry name" value="carotene-cycl"/>
    <property type="match status" value="1"/>
</dbReference>
<evidence type="ECO:0000256" key="1">
    <source>
        <dbReference type="ARBA" id="ARBA00006599"/>
    </source>
</evidence>
<sequence>MSPRPDRPLDAVVIGAGPAGLTLAAELARTGQRVQVVAPHGPQAFPATYGAWLDDLPDWAQASAAHVWTDVRVYTGQQPTPLLRPYALLDNDHLRRTLMDRAGPTGWTRGTVIHAQRDGTLWAVHTREGDVLRAPFVADAAGHSGSLTRPHHPGGAALQTAYGLTAEFDTPPSAPGAMVWMDYRTPHGPGDDPTFLYAMHLGGRRYFVEETSLIARPAPTRAQLSQRLHARLRAQGTPPTRVLHEEWVAFPMNAAAPAPGGPLAFGAAGGLVHPISGFQVADALRTAPLVARAVAQSRSTGADPHDAAWAALWTPERRAAREVHLLGVQALLNLTGEQLAPFFQAFFALPPAAWHAFLDPDTPSGPLARTMLRLFTRLPTRTRLPLARAALAHPAVSARALRSALNASTGSAHPPRSSARQADGMTDNPRPESTDHTAADQTVLDREDLNQTQPVTDGMQGATGSADANGLDPDADLAERVAELRENLRPLTES</sequence>
<accession>A0ABQ2RZT3</accession>
<dbReference type="PANTHER" id="PTHR39757:SF5">
    <property type="entry name" value="OS02G0190600 PROTEIN"/>
    <property type="match status" value="1"/>
</dbReference>
<protein>
    <submittedName>
        <fullName evidence="5">Carotenoid cyclase</fullName>
    </submittedName>
</protein>
<evidence type="ECO:0000256" key="2">
    <source>
        <dbReference type="ARBA" id="ARBA00022746"/>
    </source>
</evidence>
<proteinExistence type="inferred from homology"/>
<dbReference type="RefSeq" id="WP_189071790.1">
    <property type="nucleotide sequence ID" value="NZ_BMQN01000001.1"/>
</dbReference>
<dbReference type="InterPro" id="IPR036188">
    <property type="entry name" value="FAD/NAD-bd_sf"/>
</dbReference>
<dbReference type="Gene3D" id="3.50.50.60">
    <property type="entry name" value="FAD/NAD(P)-binding domain"/>
    <property type="match status" value="1"/>
</dbReference>
<comment type="caution">
    <text evidence="5">The sequence shown here is derived from an EMBL/GenBank/DDBJ whole genome shotgun (WGS) entry which is preliminary data.</text>
</comment>
<evidence type="ECO:0000313" key="5">
    <source>
        <dbReference type="EMBL" id="GGR83119.1"/>
    </source>
</evidence>